<dbReference type="GO" id="GO:0019933">
    <property type="term" value="P:cAMP-mediated signaling"/>
    <property type="evidence" value="ECO:0007669"/>
    <property type="project" value="TreeGrafter"/>
</dbReference>
<dbReference type="SUPFAM" id="SSF101278">
    <property type="entry name" value="N-terminal domain of adenylylcyclase associated protein, CAP"/>
    <property type="match status" value="1"/>
</dbReference>
<reference evidence="7" key="1">
    <citation type="submission" date="2021-01" db="EMBL/GenBank/DDBJ databases">
        <authorList>
            <person name="Kaushik A."/>
        </authorList>
    </citation>
    <scope>NUCLEOTIDE SEQUENCE</scope>
    <source>
        <strain evidence="7">AG5</strain>
    </source>
</reference>
<feature type="region of interest" description="Disordered" evidence="5">
    <location>
        <begin position="317"/>
        <end position="357"/>
    </location>
</feature>
<dbReference type="GO" id="GO:0003779">
    <property type="term" value="F:actin binding"/>
    <property type="evidence" value="ECO:0007669"/>
    <property type="project" value="InterPro"/>
</dbReference>
<name>A0A8H3EB53_9AGAM</name>
<protein>
    <recommendedName>
        <fullName evidence="3 4">Adenylyl cyclase-associated protein</fullName>
    </recommendedName>
</protein>
<feature type="region of interest" description="Disordered" evidence="5">
    <location>
        <begin position="240"/>
        <end position="287"/>
    </location>
</feature>
<dbReference type="CDD" id="cd07389">
    <property type="entry name" value="MPP_PhoD"/>
    <property type="match status" value="1"/>
</dbReference>
<dbReference type="Pfam" id="PF19050">
    <property type="entry name" value="PhoD_2"/>
    <property type="match status" value="2"/>
</dbReference>
<dbReference type="InterPro" id="IPR038607">
    <property type="entry name" value="PhoD-like_sf"/>
</dbReference>
<feature type="region of interest" description="Disordered" evidence="5">
    <location>
        <begin position="562"/>
        <end position="584"/>
    </location>
</feature>
<organism evidence="7 8">
    <name type="scientific">Rhizoctonia solani</name>
    <dbReference type="NCBI Taxonomy" id="456999"/>
    <lineage>
        <taxon>Eukaryota</taxon>
        <taxon>Fungi</taxon>
        <taxon>Dikarya</taxon>
        <taxon>Basidiomycota</taxon>
        <taxon>Agaricomycotina</taxon>
        <taxon>Agaricomycetes</taxon>
        <taxon>Cantharellales</taxon>
        <taxon>Ceratobasidiaceae</taxon>
        <taxon>Rhizoctonia</taxon>
    </lineage>
</organism>
<dbReference type="PROSITE" id="PS51329">
    <property type="entry name" value="C_CAP_COFACTOR_C"/>
    <property type="match status" value="1"/>
</dbReference>
<dbReference type="Pfam" id="PF01213">
    <property type="entry name" value="CAP_N-CM"/>
    <property type="match status" value="1"/>
</dbReference>
<feature type="compositionally biased region" description="Pro residues" evidence="5">
    <location>
        <begin position="47"/>
        <end position="61"/>
    </location>
</feature>
<dbReference type="InterPro" id="IPR036222">
    <property type="entry name" value="CAP_N_sf"/>
</dbReference>
<dbReference type="SUPFAM" id="SSF69340">
    <property type="entry name" value="C-terminal domain of adenylylcyclase associated protein"/>
    <property type="match status" value="1"/>
</dbReference>
<gene>
    <name evidence="7" type="ORF">RDB_LOCUS187449</name>
</gene>
<feature type="compositionally biased region" description="Pro residues" evidence="5">
    <location>
        <begin position="260"/>
        <end position="286"/>
    </location>
</feature>
<feature type="domain" description="C-CAP/cofactor C-like" evidence="6">
    <location>
        <begin position="355"/>
        <end position="513"/>
    </location>
</feature>
<proteinExistence type="inferred from homology"/>
<feature type="region of interest" description="Disordered" evidence="5">
    <location>
        <begin position="665"/>
        <end position="694"/>
    </location>
</feature>
<dbReference type="GO" id="GO:0007015">
    <property type="term" value="P:actin filament organization"/>
    <property type="evidence" value="ECO:0007669"/>
    <property type="project" value="TreeGrafter"/>
</dbReference>
<dbReference type="Gene3D" id="1.25.40.330">
    <property type="entry name" value="Adenylate cyclase-associated CAP, N-terminal domain"/>
    <property type="match status" value="1"/>
</dbReference>
<dbReference type="InterPro" id="IPR016098">
    <property type="entry name" value="CAP/MinC_C"/>
</dbReference>
<dbReference type="InterPro" id="IPR017901">
    <property type="entry name" value="C-CAP_CF_C-like"/>
</dbReference>
<evidence type="ECO:0000256" key="3">
    <source>
        <dbReference type="ARBA" id="ARBA00072052"/>
    </source>
</evidence>
<dbReference type="GO" id="GO:0005737">
    <property type="term" value="C:cytoplasm"/>
    <property type="evidence" value="ECO:0007669"/>
    <property type="project" value="TreeGrafter"/>
</dbReference>
<dbReference type="Pfam" id="PF08603">
    <property type="entry name" value="CAP_C"/>
    <property type="match status" value="2"/>
</dbReference>
<dbReference type="GO" id="GO:0008179">
    <property type="term" value="F:adenylate cyclase binding"/>
    <property type="evidence" value="ECO:0007669"/>
    <property type="project" value="TreeGrafter"/>
</dbReference>
<dbReference type="InterPro" id="IPR018106">
    <property type="entry name" value="CAP_CS_N"/>
</dbReference>
<evidence type="ECO:0000313" key="8">
    <source>
        <dbReference type="Proteomes" id="UP000663827"/>
    </source>
</evidence>
<feature type="region of interest" description="Disordered" evidence="5">
    <location>
        <begin position="41"/>
        <end position="71"/>
    </location>
</feature>
<dbReference type="InterPro" id="IPR013912">
    <property type="entry name" value="Adenylate_cyclase-assoc_CAP_C"/>
</dbReference>
<evidence type="ECO:0000256" key="1">
    <source>
        <dbReference type="ARBA" id="ARBA00007659"/>
    </source>
</evidence>
<accession>A0A8H3EB53</accession>
<dbReference type="InterPro" id="IPR036223">
    <property type="entry name" value="CAP_C_sf"/>
</dbReference>
<dbReference type="EMBL" id="CAJNJQ010006564">
    <property type="protein sequence ID" value="CAE7231572.1"/>
    <property type="molecule type" value="Genomic_DNA"/>
</dbReference>
<feature type="compositionally biased region" description="Low complexity" evidence="5">
    <location>
        <begin position="674"/>
        <end position="689"/>
    </location>
</feature>
<evidence type="ECO:0000256" key="5">
    <source>
        <dbReference type="SAM" id="MobiDB-lite"/>
    </source>
</evidence>
<dbReference type="SMART" id="SM00673">
    <property type="entry name" value="CARP"/>
    <property type="match status" value="2"/>
</dbReference>
<dbReference type="InterPro" id="IPR001837">
    <property type="entry name" value="Adenylate_cyclase-assoc_CAP"/>
</dbReference>
<dbReference type="Proteomes" id="UP000663827">
    <property type="component" value="Unassembled WGS sequence"/>
</dbReference>
<dbReference type="Pfam" id="PF21938">
    <property type="entry name" value="CAP_N"/>
    <property type="match status" value="1"/>
</dbReference>
<dbReference type="PANTHER" id="PTHR10652:SF0">
    <property type="entry name" value="ADENYLYL CYCLASE-ASSOCIATED PROTEIN"/>
    <property type="match status" value="1"/>
</dbReference>
<dbReference type="InterPro" id="IPR053950">
    <property type="entry name" value="CAP_N"/>
</dbReference>
<dbReference type="Gene3D" id="3.60.21.70">
    <property type="entry name" value="PhoD-like phosphatase"/>
    <property type="match status" value="1"/>
</dbReference>
<dbReference type="InterPro" id="IPR006599">
    <property type="entry name" value="CARP_motif"/>
</dbReference>
<evidence type="ECO:0000313" key="7">
    <source>
        <dbReference type="EMBL" id="CAE7231572.1"/>
    </source>
</evidence>
<dbReference type="InterPro" id="IPR043904">
    <property type="entry name" value="PhoD_2-like"/>
</dbReference>
<dbReference type="InterPro" id="IPR013992">
    <property type="entry name" value="Adenylate_cyclase-assoc_CAP_N"/>
</dbReference>
<comment type="caution">
    <text evidence="7">The sequence shown here is derived from an EMBL/GenBank/DDBJ whole genome shotgun (WGS) entry which is preliminary data.</text>
</comment>
<evidence type="ECO:0000259" key="6">
    <source>
        <dbReference type="PROSITE" id="PS51329"/>
    </source>
</evidence>
<dbReference type="InterPro" id="IPR018946">
    <property type="entry name" value="PhoD-like_MPP"/>
</dbReference>
<comment type="function">
    <text evidence="2">The N-terminal domain binds to adenylyl cyclase, thereby enabling adenylyl cyclase to be activated by upstream regulatory signals, such as Ras. The C-terminal domain is required for normal cellular morphology and growth control.</text>
</comment>
<evidence type="ECO:0000256" key="2">
    <source>
        <dbReference type="ARBA" id="ARBA00054756"/>
    </source>
</evidence>
<dbReference type="PROSITE" id="PS01088">
    <property type="entry name" value="CAP_1"/>
    <property type="match status" value="1"/>
</dbReference>
<dbReference type="FunFam" id="1.25.40.330:FF:000001">
    <property type="entry name" value="Adenylyl cyclase-associated protein"/>
    <property type="match status" value="1"/>
</dbReference>
<comment type="similarity">
    <text evidence="1 4">Belongs to the CAP family.</text>
</comment>
<dbReference type="AlphaFoldDB" id="A0A8H3EB53"/>
<dbReference type="Gene3D" id="2.160.20.70">
    <property type="match status" value="1"/>
</dbReference>
<dbReference type="PANTHER" id="PTHR10652">
    <property type="entry name" value="ADENYLYL CYCLASE-ASSOCIATED PROTEIN"/>
    <property type="match status" value="1"/>
</dbReference>
<sequence length="1129" mass="122581">MSTNAQGLNSLATIIKRLEAATSRLEDIALAQTSATNVKQALDAPSGHPPPAPRAPPPPSAPASSAAPAEDSQSVKSFNELVIAGKLEPFLKTAEQIGGPIKEQSDLVGSLFRNLGDLLQCAAASAKPSDATFMSMLGPLQSNITAVNTIKDKYRKERDLGNHFSTLSEGVPAVGWVTISPKPAPYVGEMRDSATFYANRILKDFKDKDQQHIEWARGFLALLDELKKYVMEYHTTGLTWNPKGGDATKFKSTSAAPAAGAPPPPPPPPPAAVPPPPPPAAAPGPLPGVVDTSAVFAQINQGADITKGLRKVNKEEMTHKNPALRASGTVPTASGPGVRRPSKPAKPAALQTKKPPKLELSGTKWSIENYENDPAVVVENTELSHVVNIFNCKNTTIQIKGKINGVVLCKYLFTCFWPNKADDSTSVVNCKKTSVLVESLVASLSITSSPSFTVQITGITPTIQVDNSDSGQIYLSKECLGVEIITAKCSAINVSIPEEGEEDGVFVEKAVPEMLCTTQDAYYQQPQVGRDGRYLGVETVTPLNEPWVGGFQAQGQMPHAQVQGSAPIPSYGPHTGYPDPASRPPTWIPEIKIPGTTYSNYSPYPGQSPHLGPPTSALERASMYIDDHGIWHGAAMVVTADAGSQYDPHPMLHLEWDPLRPVHSTVPGHQRGRSISSIPSPISAISSSSRGLPPPVPYPSEPVITSQKYPPSHAYQQTDAPGHEIWVYRSPSGSFTFWRFLFQIPLGPNEMGVRYRLNMGQELEFFVPGLNQNMRWATYSCNGFSAGINPDDFRGPGHASGYDPLWKDLLDKHAQRPFHALIGGGDQLYCDAMMREPELQGFLGLKTAKEKIAAPLTDDILSALDRHYCLEFRRGMFAKANSSIPMVNMLDDHDLIDGFGSYPDNLQSSPIFKTTMLESKLNPFTALAQNGSLGLSNFVNKFNKDPELLDDLNDHWTAKSHKASLSRERNWFIEQVQAFSKARRIRVTFLSGDVHCAAVGYFKTLARGGGKAPAIDPLGDHRYMLNVVTSAIVNTPPPAGVLTTVGMLASRPHKTMHYCDTDESMIPLFRTDTDGTSLKQPYIMGRRNYTSVELDEQTGYLNFDIRIEKAKGVGETVGYLVQAPPPSWV</sequence>
<evidence type="ECO:0000256" key="4">
    <source>
        <dbReference type="RuleBase" id="RU000647"/>
    </source>
</evidence>